<dbReference type="AlphaFoldDB" id="A0A8S1F149"/>
<dbReference type="PANTHER" id="PTHR14052:SF0">
    <property type="entry name" value="ORIGIN RECOGNITION COMPLEX SUBUNIT 2"/>
    <property type="match status" value="1"/>
</dbReference>
<keyword evidence="5 6" id="KW-0539">Nucleus</keyword>
<evidence type="ECO:0000259" key="9">
    <source>
        <dbReference type="Pfam" id="PF24882"/>
    </source>
</evidence>
<dbReference type="InterPro" id="IPR027417">
    <property type="entry name" value="P-loop_NTPase"/>
</dbReference>
<feature type="region of interest" description="Disordered" evidence="7">
    <location>
        <begin position="1"/>
        <end position="56"/>
    </location>
</feature>
<comment type="subunit">
    <text evidence="6">Component of the origin recognition complex (ORC).</text>
</comment>
<evidence type="ECO:0000256" key="1">
    <source>
        <dbReference type="ARBA" id="ARBA00004123"/>
    </source>
</evidence>
<feature type="domain" description="Origin recognition complex subunit 2 winged-helix" evidence="9">
    <location>
        <begin position="361"/>
        <end position="406"/>
    </location>
</feature>
<dbReference type="InterPro" id="IPR007220">
    <property type="entry name" value="ORC2"/>
</dbReference>
<comment type="similarity">
    <text evidence="2 6">Belongs to the ORC2 family.</text>
</comment>
<evidence type="ECO:0000313" key="11">
    <source>
        <dbReference type="Proteomes" id="UP000494206"/>
    </source>
</evidence>
<dbReference type="Pfam" id="PF04084">
    <property type="entry name" value="RecA-like_ORC2"/>
    <property type="match status" value="1"/>
</dbReference>
<dbReference type="GO" id="GO:0003688">
    <property type="term" value="F:DNA replication origin binding"/>
    <property type="evidence" value="ECO:0007669"/>
    <property type="project" value="UniProtKB-UniRule"/>
</dbReference>
<protein>
    <recommendedName>
        <fullName evidence="3 6">Origin recognition complex subunit 2</fullName>
    </recommendedName>
</protein>
<name>A0A8S1F149_9PELO</name>
<evidence type="ECO:0000256" key="5">
    <source>
        <dbReference type="ARBA" id="ARBA00023242"/>
    </source>
</evidence>
<dbReference type="Gene3D" id="3.40.50.300">
    <property type="entry name" value="P-loop containing nucleotide triphosphate hydrolases"/>
    <property type="match status" value="1"/>
</dbReference>
<comment type="caution">
    <text evidence="10">The sequence shown here is derived from an EMBL/GenBank/DDBJ whole genome shotgun (WGS) entry which is preliminary data.</text>
</comment>
<dbReference type="EMBL" id="CADEPM010000004">
    <property type="protein sequence ID" value="CAB3404166.1"/>
    <property type="molecule type" value="Genomic_DNA"/>
</dbReference>
<gene>
    <name evidence="10" type="ORF">CBOVIS_LOCUS6546</name>
</gene>
<dbReference type="Proteomes" id="UP000494206">
    <property type="component" value="Unassembled WGS sequence"/>
</dbReference>
<dbReference type="Pfam" id="PF24882">
    <property type="entry name" value="WHD_ORC2"/>
    <property type="match status" value="1"/>
</dbReference>
<evidence type="ECO:0000256" key="3">
    <source>
        <dbReference type="ARBA" id="ARBA00019080"/>
    </source>
</evidence>
<evidence type="ECO:0000313" key="10">
    <source>
        <dbReference type="EMBL" id="CAB3404166.1"/>
    </source>
</evidence>
<evidence type="ECO:0000259" key="8">
    <source>
        <dbReference type="Pfam" id="PF04084"/>
    </source>
</evidence>
<feature type="domain" description="Origin recognition complex subunit 2 RecA-like" evidence="8">
    <location>
        <begin position="141"/>
        <end position="295"/>
    </location>
</feature>
<reference evidence="10 11" key="1">
    <citation type="submission" date="2020-04" db="EMBL/GenBank/DDBJ databases">
        <authorList>
            <person name="Laetsch R D."/>
            <person name="Stevens L."/>
            <person name="Kumar S."/>
            <person name="Blaxter L. M."/>
        </authorList>
    </citation>
    <scope>NUCLEOTIDE SEQUENCE [LARGE SCALE GENOMIC DNA]</scope>
</reference>
<organism evidence="10 11">
    <name type="scientific">Caenorhabditis bovis</name>
    <dbReference type="NCBI Taxonomy" id="2654633"/>
    <lineage>
        <taxon>Eukaryota</taxon>
        <taxon>Metazoa</taxon>
        <taxon>Ecdysozoa</taxon>
        <taxon>Nematoda</taxon>
        <taxon>Chromadorea</taxon>
        <taxon>Rhabditida</taxon>
        <taxon>Rhabditina</taxon>
        <taxon>Rhabditomorpha</taxon>
        <taxon>Rhabditoidea</taxon>
        <taxon>Rhabditidae</taxon>
        <taxon>Peloderinae</taxon>
        <taxon>Caenorhabditis</taxon>
    </lineage>
</organism>
<evidence type="ECO:0000256" key="7">
    <source>
        <dbReference type="SAM" id="MobiDB-lite"/>
    </source>
</evidence>
<keyword evidence="11" id="KW-1185">Reference proteome</keyword>
<keyword evidence="4 6" id="KW-0235">DNA replication</keyword>
<evidence type="ECO:0000256" key="6">
    <source>
        <dbReference type="RuleBase" id="RU368084"/>
    </source>
</evidence>
<evidence type="ECO:0000256" key="4">
    <source>
        <dbReference type="ARBA" id="ARBA00022705"/>
    </source>
</evidence>
<dbReference type="InterPro" id="IPR056772">
    <property type="entry name" value="RecA-like_ORC2"/>
</dbReference>
<accession>A0A8S1F149</accession>
<dbReference type="GO" id="GO:0005664">
    <property type="term" value="C:nuclear origin of replication recognition complex"/>
    <property type="evidence" value="ECO:0007669"/>
    <property type="project" value="UniProtKB-UniRule"/>
</dbReference>
<dbReference type="InterPro" id="IPR056773">
    <property type="entry name" value="WHD_ORC2"/>
</dbReference>
<sequence length="432" mass="49249">MRSAVRTAKRNANQKICSGTPPKKSTPEKRTPKKRSTAPKQSTARKLVISDNEPEDFDNFEDETAAIACSALEAYFMQGKTASERMNRSRNKRRNNPSIDDVEDSDSDRENLCGAMFKCNLGKLKDYIIKKNESDEMETFVENLDVKEMAKWTLYLAAGFNILLHGIGSKRDVIDRFVASELKKFTYMRINARMEDVTPKSVLSAINHKMGLNCTSRGLTLVEWAKEIRNRIAKSNQQLILVIDNIEAQDWRNDQDMICALVEDRSVIKLVATVDHVYSTFIWNSRQLSLLNLIHVTVNTMQMPLHELITGESRLLGLDARSNHSSHTTASLDAFWKSLASNHQKLLQLFYSIYFKTKKPVSFWDLFDAAKKEFIASTDTVLRTQLVEFKDHRIISWTRSDDGNDQVSGTVDETLMTKFLASKGMPIEQNTD</sequence>
<dbReference type="GO" id="GO:0006260">
    <property type="term" value="P:DNA replication"/>
    <property type="evidence" value="ECO:0007669"/>
    <property type="project" value="UniProtKB-UniRule"/>
</dbReference>
<dbReference type="PANTHER" id="PTHR14052">
    <property type="entry name" value="ORIGIN RECOGNITION COMPLEX SUBUNIT 2"/>
    <property type="match status" value="1"/>
</dbReference>
<dbReference type="OrthoDB" id="20198at2759"/>
<evidence type="ECO:0000256" key="2">
    <source>
        <dbReference type="ARBA" id="ARBA00007421"/>
    </source>
</evidence>
<proteinExistence type="inferred from homology"/>
<comment type="subcellular location">
    <subcellularLocation>
        <location evidence="1 6">Nucleus</location>
    </subcellularLocation>
</comment>
<feature type="region of interest" description="Disordered" evidence="7">
    <location>
        <begin position="82"/>
        <end position="108"/>
    </location>
</feature>
<comment type="function">
    <text evidence="6">Component of the origin recognition complex (ORC) that binds origins of replication. DNA-binding is ATP-dependent. ORC is required to assemble the pre-replication complex necessary to initiate DNA replication.</text>
</comment>